<comment type="caution">
    <text evidence="2">The sequence shown here is derived from an EMBL/GenBank/DDBJ whole genome shotgun (WGS) entry which is preliminary data.</text>
</comment>
<protein>
    <submittedName>
        <fullName evidence="2">Uncharacterized protein</fullName>
    </submittedName>
</protein>
<gene>
    <name evidence="2" type="ORF">QOZ88_22895</name>
</gene>
<dbReference type="RefSeq" id="WP_306001988.1">
    <property type="nucleotide sequence ID" value="NZ_JASNFN010000054.1"/>
</dbReference>
<organism evidence="2 3">
    <name type="scientific">Blastococcus carthaginiensis</name>
    <dbReference type="NCBI Taxonomy" id="3050034"/>
    <lineage>
        <taxon>Bacteria</taxon>
        <taxon>Bacillati</taxon>
        <taxon>Actinomycetota</taxon>
        <taxon>Actinomycetes</taxon>
        <taxon>Geodermatophilales</taxon>
        <taxon>Geodermatophilaceae</taxon>
        <taxon>Blastococcus</taxon>
    </lineage>
</organism>
<proteinExistence type="predicted"/>
<feature type="region of interest" description="Disordered" evidence="1">
    <location>
        <begin position="1"/>
        <end position="27"/>
    </location>
</feature>
<reference evidence="3" key="1">
    <citation type="submission" date="2023-05" db="EMBL/GenBank/DDBJ databases">
        <title>Draft genome of Pseudofrankia sp. BMG5.37.</title>
        <authorList>
            <person name="Gtari M."/>
            <person name="Ghodhbane F."/>
            <person name="Sbissi I."/>
        </authorList>
    </citation>
    <scope>NUCLEOTIDE SEQUENCE [LARGE SCALE GENOMIC DNA]</scope>
    <source>
        <strain evidence="3">BMG 814</strain>
    </source>
</reference>
<sequence>MVLLSGSTEDASRIASAHPEISFERTPAPSEKGIETWYLTARIETRHRAEEFARRMREIETVRAAYVKPDGEPPR</sequence>
<evidence type="ECO:0000313" key="3">
    <source>
        <dbReference type="Proteomes" id="UP001233673"/>
    </source>
</evidence>
<accession>A0ABT9IIT2</accession>
<evidence type="ECO:0000256" key="1">
    <source>
        <dbReference type="SAM" id="MobiDB-lite"/>
    </source>
</evidence>
<evidence type="ECO:0000313" key="2">
    <source>
        <dbReference type="EMBL" id="MDP5185492.1"/>
    </source>
</evidence>
<dbReference type="EMBL" id="JASNFN010000054">
    <property type="protein sequence ID" value="MDP5185492.1"/>
    <property type="molecule type" value="Genomic_DNA"/>
</dbReference>
<keyword evidence="3" id="KW-1185">Reference proteome</keyword>
<dbReference type="Proteomes" id="UP001233673">
    <property type="component" value="Unassembled WGS sequence"/>
</dbReference>
<name>A0ABT9IIT2_9ACTN</name>